<comment type="caution">
    <text evidence="3">The sequence shown here is derived from an EMBL/GenBank/DDBJ whole genome shotgun (WGS) entry which is preliminary data.</text>
</comment>
<proteinExistence type="inferred from homology"/>
<reference evidence="3 4" key="1">
    <citation type="submission" date="2020-08" db="EMBL/GenBank/DDBJ databases">
        <title>Genomic Encyclopedia of Type Strains, Phase III (KMG-III): the genomes of soil and plant-associated and newly described type strains.</title>
        <authorList>
            <person name="Whitman W."/>
        </authorList>
    </citation>
    <scope>NUCLEOTIDE SEQUENCE [LARGE SCALE GENOMIC DNA]</scope>
    <source>
        <strain evidence="3 4">CECT 8654</strain>
    </source>
</reference>
<protein>
    <submittedName>
        <fullName evidence="3">NAD(P)-dependent dehydrogenase (Short-subunit alcohol dehydrogenase family)</fullName>
    </submittedName>
</protein>
<organism evidence="3 4">
    <name type="scientific">Litorivivens lipolytica</name>
    <dbReference type="NCBI Taxonomy" id="1524264"/>
    <lineage>
        <taxon>Bacteria</taxon>
        <taxon>Pseudomonadati</taxon>
        <taxon>Pseudomonadota</taxon>
        <taxon>Gammaproteobacteria</taxon>
        <taxon>Litorivivens</taxon>
    </lineage>
</organism>
<name>A0A7W4Z7S0_9GAMM</name>
<gene>
    <name evidence="3" type="ORF">FHR99_002579</name>
</gene>
<evidence type="ECO:0000313" key="4">
    <source>
        <dbReference type="Proteomes" id="UP000537130"/>
    </source>
</evidence>
<accession>A0A7W4Z7S0</accession>
<evidence type="ECO:0000256" key="1">
    <source>
        <dbReference type="ARBA" id="ARBA00006484"/>
    </source>
</evidence>
<dbReference type="Proteomes" id="UP000537130">
    <property type="component" value="Unassembled WGS sequence"/>
</dbReference>
<dbReference type="AlphaFoldDB" id="A0A7W4Z7S0"/>
<evidence type="ECO:0000313" key="3">
    <source>
        <dbReference type="EMBL" id="MBB3048305.1"/>
    </source>
</evidence>
<dbReference type="InterPro" id="IPR036291">
    <property type="entry name" value="NAD(P)-bd_dom_sf"/>
</dbReference>
<dbReference type="SUPFAM" id="SSF51735">
    <property type="entry name" value="NAD(P)-binding Rossmann-fold domains"/>
    <property type="match status" value="1"/>
</dbReference>
<dbReference type="Gene3D" id="3.40.50.720">
    <property type="entry name" value="NAD(P)-binding Rossmann-like Domain"/>
    <property type="match status" value="1"/>
</dbReference>
<keyword evidence="2" id="KW-0560">Oxidoreductase</keyword>
<dbReference type="InterPro" id="IPR002347">
    <property type="entry name" value="SDR_fam"/>
</dbReference>
<dbReference type="CDD" id="cd05233">
    <property type="entry name" value="SDR_c"/>
    <property type="match status" value="1"/>
</dbReference>
<dbReference type="PANTHER" id="PTHR43669:SF3">
    <property type="entry name" value="ALCOHOL DEHYDROGENASE, PUTATIVE (AFU_ORTHOLOGUE AFUA_3G03445)-RELATED"/>
    <property type="match status" value="1"/>
</dbReference>
<dbReference type="GO" id="GO:0016491">
    <property type="term" value="F:oxidoreductase activity"/>
    <property type="evidence" value="ECO:0007669"/>
    <property type="project" value="UniProtKB-KW"/>
</dbReference>
<dbReference type="PANTHER" id="PTHR43669">
    <property type="entry name" value="5-KETO-D-GLUCONATE 5-REDUCTASE"/>
    <property type="match status" value="1"/>
</dbReference>
<dbReference type="PRINTS" id="PR00081">
    <property type="entry name" value="GDHRDH"/>
</dbReference>
<evidence type="ECO:0000256" key="2">
    <source>
        <dbReference type="ARBA" id="ARBA00023002"/>
    </source>
</evidence>
<dbReference type="RefSeq" id="WP_183411097.1">
    <property type="nucleotide sequence ID" value="NZ_JACHWY010000003.1"/>
</dbReference>
<comment type="similarity">
    <text evidence="1">Belongs to the short-chain dehydrogenases/reductases (SDR) family.</text>
</comment>
<dbReference type="EMBL" id="JACHWY010000003">
    <property type="protein sequence ID" value="MBB3048305.1"/>
    <property type="molecule type" value="Genomic_DNA"/>
</dbReference>
<sequence length="291" mass="31401">MKDFNNKVAVITGGASGVGRALGEALAAEGAKIVLADVDAKGLDVAVSALKERGTQAIAVKTDVSKQEDLNNLADKAFAEFGAVHLMFANAGIGAGEAGDMWDYNLNDWKWAFSVNIWGVIHSINAFMPRLVEQNEEAHFVVTGSGNGAFLMLPDAPIYTTTKASVMAITETLYYQMLAKQSPVKVNALFPGPHVVDTGLFNSERVRPEDLPGTGVKASGISSVDDMKKMMEQFGMELETTSPHEVADYALKALKEDKFWIRPSTEKSDQALRERTEGIINQVNPAPPNVL</sequence>
<keyword evidence="4" id="KW-1185">Reference proteome</keyword>
<dbReference type="Pfam" id="PF00106">
    <property type="entry name" value="adh_short"/>
    <property type="match status" value="1"/>
</dbReference>